<evidence type="ECO:0000256" key="4">
    <source>
        <dbReference type="ARBA" id="ARBA00022552"/>
    </source>
</evidence>
<dbReference type="Proteomes" id="UP001499915">
    <property type="component" value="Unassembled WGS sequence"/>
</dbReference>
<evidence type="ECO:0000256" key="6">
    <source>
        <dbReference type="ARBA" id="ARBA00022679"/>
    </source>
</evidence>
<keyword evidence="5 10" id="KW-0489">Methyltransferase</keyword>
<proteinExistence type="inferred from homology"/>
<evidence type="ECO:0000256" key="9">
    <source>
        <dbReference type="ARBA" id="ARBA00047944"/>
    </source>
</evidence>
<reference evidence="12 13" key="1">
    <citation type="journal article" date="2019" name="Int. J. Syst. Evol. Microbiol.">
        <title>The Global Catalogue of Microorganisms (GCM) 10K type strain sequencing project: providing services to taxonomists for standard genome sequencing and annotation.</title>
        <authorList>
            <consortium name="The Broad Institute Genomics Platform"/>
            <consortium name="The Broad Institute Genome Sequencing Center for Infectious Disease"/>
            <person name="Wu L."/>
            <person name="Ma J."/>
        </authorList>
    </citation>
    <scope>NUCLEOTIDE SEQUENCE [LARGE SCALE GENOMIC DNA]</scope>
    <source>
        <strain evidence="12 13">JCM 15134</strain>
    </source>
</reference>
<dbReference type="InterPro" id="IPR046886">
    <property type="entry name" value="RsmE_MTase_dom"/>
</dbReference>
<comment type="similarity">
    <text evidence="2 10">Belongs to the RNA methyltransferase RsmE family.</text>
</comment>
<sequence>MPVNLILLYVSDFIDPHRVRIHDRRFQHMRSVHQAQVGERFRVGVLNGMTGEGEVVAISERQVELNVRLNQAPPKPLPLQLIMALPRPKMLKRTLETVATLGVKDLWLINSYRVDKSYWSTPILRPEKAREHLLLGLEQAGDTRLPRIHLRKRFKPFVEDELPALARNTRALVAHPYDAQPCPAPTSEPTTLAIGPEGGFIAYEVEKLREAGLEAIHLGPRILRVETAVPVLLSRLFPLEL</sequence>
<comment type="subcellular location">
    <subcellularLocation>
        <location evidence="1 10">Cytoplasm</location>
    </subcellularLocation>
</comment>
<evidence type="ECO:0000313" key="12">
    <source>
        <dbReference type="EMBL" id="GAA0691993.1"/>
    </source>
</evidence>
<evidence type="ECO:0000256" key="2">
    <source>
        <dbReference type="ARBA" id="ARBA00005528"/>
    </source>
</evidence>
<dbReference type="EC" id="2.1.1.193" evidence="10"/>
<name>A0ABN1I698_9GAMM</name>
<dbReference type="NCBIfam" id="NF008700">
    <property type="entry name" value="PRK11713.5-4"/>
    <property type="match status" value="1"/>
</dbReference>
<protein>
    <recommendedName>
        <fullName evidence="10">Ribosomal RNA small subunit methyltransferase E</fullName>
        <ecNumber evidence="10">2.1.1.193</ecNumber>
    </recommendedName>
</protein>
<dbReference type="Pfam" id="PF04452">
    <property type="entry name" value="Methyltrans_RNA"/>
    <property type="match status" value="1"/>
</dbReference>
<organism evidence="12 13">
    <name type="scientific">Marinobacterium maritimum</name>
    <dbReference type="NCBI Taxonomy" id="500162"/>
    <lineage>
        <taxon>Bacteria</taxon>
        <taxon>Pseudomonadati</taxon>
        <taxon>Pseudomonadota</taxon>
        <taxon>Gammaproteobacteria</taxon>
        <taxon>Oceanospirillales</taxon>
        <taxon>Oceanospirillaceae</taxon>
        <taxon>Marinobacterium</taxon>
    </lineage>
</organism>
<evidence type="ECO:0000256" key="8">
    <source>
        <dbReference type="ARBA" id="ARBA00025699"/>
    </source>
</evidence>
<keyword evidence="7 10" id="KW-0949">S-adenosyl-L-methionine</keyword>
<keyword evidence="13" id="KW-1185">Reference proteome</keyword>
<dbReference type="PIRSF" id="PIRSF015601">
    <property type="entry name" value="MTase_slr0722"/>
    <property type="match status" value="1"/>
</dbReference>
<evidence type="ECO:0000256" key="3">
    <source>
        <dbReference type="ARBA" id="ARBA00022490"/>
    </source>
</evidence>
<dbReference type="CDD" id="cd18084">
    <property type="entry name" value="RsmE-like"/>
    <property type="match status" value="1"/>
</dbReference>
<dbReference type="SUPFAM" id="SSF75217">
    <property type="entry name" value="alpha/beta knot"/>
    <property type="match status" value="1"/>
</dbReference>
<evidence type="ECO:0000313" key="13">
    <source>
        <dbReference type="Proteomes" id="UP001499915"/>
    </source>
</evidence>
<dbReference type="InterPro" id="IPR029026">
    <property type="entry name" value="tRNA_m1G_MTases_N"/>
</dbReference>
<feature type="domain" description="Ribosomal RNA small subunit methyltransferase E methyltransferase" evidence="11">
    <location>
        <begin position="74"/>
        <end position="236"/>
    </location>
</feature>
<gene>
    <name evidence="12" type="ORF">GCM10009104_18780</name>
</gene>
<keyword evidence="6 10" id="KW-0808">Transferase</keyword>
<dbReference type="EMBL" id="BAAAET010000002">
    <property type="protein sequence ID" value="GAA0691993.1"/>
    <property type="molecule type" value="Genomic_DNA"/>
</dbReference>
<dbReference type="InterPro" id="IPR029028">
    <property type="entry name" value="Alpha/beta_knot_MTases"/>
</dbReference>
<evidence type="ECO:0000256" key="5">
    <source>
        <dbReference type="ARBA" id="ARBA00022603"/>
    </source>
</evidence>
<dbReference type="PANTHER" id="PTHR30027:SF3">
    <property type="entry name" value="16S RRNA (URACIL(1498)-N(3))-METHYLTRANSFERASE"/>
    <property type="match status" value="1"/>
</dbReference>
<evidence type="ECO:0000259" key="11">
    <source>
        <dbReference type="Pfam" id="PF04452"/>
    </source>
</evidence>
<keyword evidence="3 10" id="KW-0963">Cytoplasm</keyword>
<evidence type="ECO:0000256" key="1">
    <source>
        <dbReference type="ARBA" id="ARBA00004496"/>
    </source>
</evidence>
<dbReference type="InterPro" id="IPR006700">
    <property type="entry name" value="RsmE"/>
</dbReference>
<comment type="catalytic activity">
    <reaction evidence="9 10">
        <text>uridine(1498) in 16S rRNA + S-adenosyl-L-methionine = N(3)-methyluridine(1498) in 16S rRNA + S-adenosyl-L-homocysteine + H(+)</text>
        <dbReference type="Rhea" id="RHEA:42920"/>
        <dbReference type="Rhea" id="RHEA-COMP:10283"/>
        <dbReference type="Rhea" id="RHEA-COMP:10284"/>
        <dbReference type="ChEBI" id="CHEBI:15378"/>
        <dbReference type="ChEBI" id="CHEBI:57856"/>
        <dbReference type="ChEBI" id="CHEBI:59789"/>
        <dbReference type="ChEBI" id="CHEBI:65315"/>
        <dbReference type="ChEBI" id="CHEBI:74502"/>
        <dbReference type="EC" id="2.1.1.193"/>
    </reaction>
</comment>
<keyword evidence="4 10" id="KW-0698">rRNA processing</keyword>
<evidence type="ECO:0000256" key="7">
    <source>
        <dbReference type="ARBA" id="ARBA00022691"/>
    </source>
</evidence>
<dbReference type="PANTHER" id="PTHR30027">
    <property type="entry name" value="RIBOSOMAL RNA SMALL SUBUNIT METHYLTRANSFERASE E"/>
    <property type="match status" value="1"/>
</dbReference>
<dbReference type="NCBIfam" id="TIGR00046">
    <property type="entry name" value="RsmE family RNA methyltransferase"/>
    <property type="match status" value="1"/>
</dbReference>
<accession>A0ABN1I698</accession>
<dbReference type="Gene3D" id="3.40.1280.10">
    <property type="match status" value="1"/>
</dbReference>
<comment type="caution">
    <text evidence="12">The sequence shown here is derived from an EMBL/GenBank/DDBJ whole genome shotgun (WGS) entry which is preliminary data.</text>
</comment>
<comment type="function">
    <text evidence="8 10">Specifically methylates the N3 position of the uracil ring of uridine 1498 (m3U1498) in 16S rRNA. Acts on the fully assembled 30S ribosomal subunit.</text>
</comment>
<evidence type="ECO:0000256" key="10">
    <source>
        <dbReference type="PIRNR" id="PIRNR015601"/>
    </source>
</evidence>